<evidence type="ECO:0000313" key="2">
    <source>
        <dbReference type="Proteomes" id="UP000218334"/>
    </source>
</evidence>
<protein>
    <submittedName>
        <fullName evidence="1">Uncharacterized protein</fullName>
    </submittedName>
</protein>
<dbReference type="EMBL" id="KZ293424">
    <property type="protein sequence ID" value="PBK71096.1"/>
    <property type="molecule type" value="Genomic_DNA"/>
</dbReference>
<proteinExistence type="predicted"/>
<reference evidence="2" key="1">
    <citation type="journal article" date="2017" name="Nat. Ecol. Evol.">
        <title>Genome expansion and lineage-specific genetic innovations in the forest pathogenic fungi Armillaria.</title>
        <authorList>
            <person name="Sipos G."/>
            <person name="Prasanna A.N."/>
            <person name="Walter M.C."/>
            <person name="O'Connor E."/>
            <person name="Balint B."/>
            <person name="Krizsan K."/>
            <person name="Kiss B."/>
            <person name="Hess J."/>
            <person name="Varga T."/>
            <person name="Slot J."/>
            <person name="Riley R."/>
            <person name="Boka B."/>
            <person name="Rigling D."/>
            <person name="Barry K."/>
            <person name="Lee J."/>
            <person name="Mihaltcheva S."/>
            <person name="LaButti K."/>
            <person name="Lipzen A."/>
            <person name="Waldron R."/>
            <person name="Moloney N.M."/>
            <person name="Sperisen C."/>
            <person name="Kredics L."/>
            <person name="Vagvoelgyi C."/>
            <person name="Patrignani A."/>
            <person name="Fitzpatrick D."/>
            <person name="Nagy I."/>
            <person name="Doyle S."/>
            <person name="Anderson J.B."/>
            <person name="Grigoriev I.V."/>
            <person name="Gueldener U."/>
            <person name="Muensterkoetter M."/>
            <person name="Nagy L.G."/>
        </authorList>
    </citation>
    <scope>NUCLEOTIDE SEQUENCE [LARGE SCALE GENOMIC DNA]</scope>
    <source>
        <strain evidence="2">28-4</strain>
    </source>
</reference>
<evidence type="ECO:0000313" key="1">
    <source>
        <dbReference type="EMBL" id="PBK71096.1"/>
    </source>
</evidence>
<dbReference type="AlphaFoldDB" id="A0A2H3C741"/>
<dbReference type="Proteomes" id="UP000218334">
    <property type="component" value="Unassembled WGS sequence"/>
</dbReference>
<accession>A0A2H3C741</accession>
<organism evidence="1 2">
    <name type="scientific">Armillaria solidipes</name>
    <dbReference type="NCBI Taxonomy" id="1076256"/>
    <lineage>
        <taxon>Eukaryota</taxon>
        <taxon>Fungi</taxon>
        <taxon>Dikarya</taxon>
        <taxon>Basidiomycota</taxon>
        <taxon>Agaricomycotina</taxon>
        <taxon>Agaricomycetes</taxon>
        <taxon>Agaricomycetidae</taxon>
        <taxon>Agaricales</taxon>
        <taxon>Marasmiineae</taxon>
        <taxon>Physalacriaceae</taxon>
        <taxon>Armillaria</taxon>
    </lineage>
</organism>
<gene>
    <name evidence="1" type="ORF">ARMSODRAFT_63469</name>
</gene>
<sequence length="157" mass="17795">MVVVYIVVCTRSTDCHHSVRNAWNRRSLCGHCRVILPTYLPTYLRRRYPVGASPSNTRDILENEPLDDVGYGMKRSRLRGDAKMNNAKETGDILALQPMQKPICREFRIVGPHLPKPTRDLPHPILPKLRVRPVVKIAYDLEPVGNGTRLDIMDGAS</sequence>
<name>A0A2H3C741_9AGAR</name>
<keyword evidence="2" id="KW-1185">Reference proteome</keyword>